<dbReference type="GO" id="GO:0004222">
    <property type="term" value="F:metalloendopeptidase activity"/>
    <property type="evidence" value="ECO:0007669"/>
    <property type="project" value="TreeGrafter"/>
</dbReference>
<evidence type="ECO:0000313" key="5">
    <source>
        <dbReference type="Proteomes" id="UP000586976"/>
    </source>
</evidence>
<dbReference type="InterPro" id="IPR050570">
    <property type="entry name" value="Cell_wall_metabolism_enzyme"/>
</dbReference>
<feature type="coiled-coil region" evidence="1">
    <location>
        <begin position="61"/>
        <end position="88"/>
    </location>
</feature>
<comment type="caution">
    <text evidence="4">The sequence shown here is derived from an EMBL/GenBank/DDBJ whole genome shotgun (WGS) entry which is preliminary data.</text>
</comment>
<accession>A0A7W2D1Y8</accession>
<dbReference type="EMBL" id="JACEQY010000016">
    <property type="protein sequence ID" value="MBA4862975.1"/>
    <property type="molecule type" value="Genomic_DNA"/>
</dbReference>
<keyword evidence="2" id="KW-0732">Signal</keyword>
<feature type="domain" description="M23ase beta-sheet core" evidence="3">
    <location>
        <begin position="245"/>
        <end position="342"/>
    </location>
</feature>
<evidence type="ECO:0000259" key="3">
    <source>
        <dbReference type="Pfam" id="PF01551"/>
    </source>
</evidence>
<feature type="signal peptide" evidence="2">
    <location>
        <begin position="1"/>
        <end position="22"/>
    </location>
</feature>
<dbReference type="InterPro" id="IPR016047">
    <property type="entry name" value="M23ase_b-sheet_dom"/>
</dbReference>
<dbReference type="AlphaFoldDB" id="A0A7W2D1Y8"/>
<dbReference type="FunFam" id="2.70.70.10:FF:000013">
    <property type="entry name" value="Peptidase family M23"/>
    <property type="match status" value="1"/>
</dbReference>
<keyword evidence="5" id="KW-1185">Reference proteome</keyword>
<dbReference type="RefSeq" id="WP_181864723.1">
    <property type="nucleotide sequence ID" value="NZ_JACEQY010000016.1"/>
</dbReference>
<evidence type="ECO:0000256" key="1">
    <source>
        <dbReference type="SAM" id="Coils"/>
    </source>
</evidence>
<organism evidence="4 5">
    <name type="scientific">Streptomyces himalayensis subsp. aureolus</name>
    <dbReference type="NCBI Taxonomy" id="2758039"/>
    <lineage>
        <taxon>Bacteria</taxon>
        <taxon>Bacillati</taxon>
        <taxon>Actinomycetota</taxon>
        <taxon>Actinomycetes</taxon>
        <taxon>Kitasatosporales</taxon>
        <taxon>Streptomycetaceae</taxon>
        <taxon>Streptomyces</taxon>
        <taxon>Streptomyces himalayensis</taxon>
    </lineage>
</organism>
<dbReference type="InterPro" id="IPR011055">
    <property type="entry name" value="Dup_hybrid_motif"/>
</dbReference>
<dbReference type="Proteomes" id="UP000586976">
    <property type="component" value="Unassembled WGS sequence"/>
</dbReference>
<dbReference type="Gene3D" id="2.70.70.10">
    <property type="entry name" value="Glucose Permease (Domain IIA)"/>
    <property type="match status" value="1"/>
</dbReference>
<name>A0A7W2D1Y8_9ACTN</name>
<feature type="chain" id="PRO_5039282401" evidence="2">
    <location>
        <begin position="23"/>
        <end position="355"/>
    </location>
</feature>
<dbReference type="Pfam" id="PF01551">
    <property type="entry name" value="Peptidase_M23"/>
    <property type="match status" value="1"/>
</dbReference>
<evidence type="ECO:0000256" key="2">
    <source>
        <dbReference type="SAM" id="SignalP"/>
    </source>
</evidence>
<dbReference type="SUPFAM" id="SSF51261">
    <property type="entry name" value="Duplicated hybrid motif"/>
    <property type="match status" value="1"/>
</dbReference>
<sequence length="355" mass="38146">MRSSFCRPQLVPVLLCASLALAAVPATASPDPGGTGALGGLSAGAEVAQLYEDASVAAQQYETTRRAAKAQEARVRKLERLLARERRDIAVLHGDLGRIARTQYREGGGLPRTAQLLLADSPEDLIRGQQAVWQADLAVNNAVSKSQRAEARLSADEKKAAEAWRVLAERNSKMGELKRSIAQKLERALWKLQGEADRSAAAGKCPQAVRLKQQKTRTTRAWVAPVKSYSLSAGFDSVGAHWAHRHTGQDFAVPIGTPVRAAGAGRVVNVSCGGAFGIEVVVQHSGGYFTQYAHLAGVTVAEGQRVRAGQWVGQSGTTGNSTGPHLHFEVRLTPDYGSAVDPRRWLKERGVRIRP</sequence>
<dbReference type="PANTHER" id="PTHR21666">
    <property type="entry name" value="PEPTIDASE-RELATED"/>
    <property type="match status" value="1"/>
</dbReference>
<reference evidence="4 5" key="1">
    <citation type="submission" date="2020-07" db="EMBL/GenBank/DDBJ databases">
        <title>Streptomyces isolated from Indian soil.</title>
        <authorList>
            <person name="Mandal S."/>
            <person name="Maiti P.K."/>
        </authorList>
    </citation>
    <scope>NUCLEOTIDE SEQUENCE [LARGE SCALE GENOMIC DNA]</scope>
    <source>
        <strain evidence="4 5">PSKA54</strain>
    </source>
</reference>
<dbReference type="CDD" id="cd12797">
    <property type="entry name" value="M23_peptidase"/>
    <property type="match status" value="1"/>
</dbReference>
<dbReference type="PANTHER" id="PTHR21666:SF270">
    <property type="entry name" value="MUREIN HYDROLASE ACTIVATOR ENVC"/>
    <property type="match status" value="1"/>
</dbReference>
<gene>
    <name evidence="4" type="ORF">H1V43_16560</name>
</gene>
<proteinExistence type="predicted"/>
<evidence type="ECO:0000313" key="4">
    <source>
        <dbReference type="EMBL" id="MBA4862975.1"/>
    </source>
</evidence>
<protein>
    <submittedName>
        <fullName evidence="4">Peptidoglycan DD-metalloendopeptidase family protein</fullName>
    </submittedName>
</protein>
<keyword evidence="1" id="KW-0175">Coiled coil</keyword>